<dbReference type="Proteomes" id="UP000240717">
    <property type="component" value="Unassembled WGS sequence"/>
</dbReference>
<dbReference type="AlphaFoldDB" id="A0A2T4PZ24"/>
<protein>
    <submittedName>
        <fullName evidence="3">Secretion protein</fullName>
    </submittedName>
</protein>
<dbReference type="STRING" id="1194526.A284_06940"/>
<dbReference type="Pfam" id="PF14504">
    <property type="entry name" value="CAP_assoc_N"/>
    <property type="match status" value="1"/>
</dbReference>
<comment type="caution">
    <text evidence="3">The sequence shown here is derived from an EMBL/GenBank/DDBJ whole genome shotgun (WGS) entry which is preliminary data.</text>
</comment>
<dbReference type="PANTHER" id="PTHR31157:SF1">
    <property type="entry name" value="SCP DOMAIN-CONTAINING PROTEIN"/>
    <property type="match status" value="1"/>
</dbReference>
<feature type="domain" description="SCP" evidence="1">
    <location>
        <begin position="224"/>
        <end position="339"/>
    </location>
</feature>
<dbReference type="InterPro" id="IPR035940">
    <property type="entry name" value="CAP_sf"/>
</dbReference>
<evidence type="ECO:0000313" key="4">
    <source>
        <dbReference type="Proteomes" id="UP000240717"/>
    </source>
</evidence>
<organism evidence="3 4">
    <name type="scientific">Staphylococcus warneri</name>
    <dbReference type="NCBI Taxonomy" id="1292"/>
    <lineage>
        <taxon>Bacteria</taxon>
        <taxon>Bacillati</taxon>
        <taxon>Bacillota</taxon>
        <taxon>Bacilli</taxon>
        <taxon>Bacillales</taxon>
        <taxon>Staphylococcaceae</taxon>
        <taxon>Staphylococcus</taxon>
    </lineage>
</organism>
<sequence length="341" mass="39810">MTTIKKFLVFFVACLCLVIFLPLNELKPLEKLQIEVRQQIDHWAFGDSNEEDISLDVPNKQEFAINNVQMNMSKKEVEDKLGKEQRITSNEYGTNWYTYYDDDYNQFVMISYIKDRVNGMYTNQNLISSQSKIKYATPKNKVRDRLGKPLDEIKKGNKRFEIKNDEYDVFHKKHIYTTVFYDKHEKNGVTALYQVSDEMENRLQEQYGAPSKSLEKSFELQDFDIVNAERKQRQLSTLSDSKSISDTARKHSQDMVENSYFDHTDLNGKSPFDRLKADHHDFNAAGENLAYGQQNSIYAHEGLMNSLGHRKNILNDSFSTLGVGVDFNDQRQPYWTENYTG</sequence>
<name>A0A2T4PZ24_STAWA</name>
<dbReference type="EMBL" id="PZEV01000033">
    <property type="protein sequence ID" value="PTI50291.1"/>
    <property type="molecule type" value="Genomic_DNA"/>
</dbReference>
<accession>A0A2T4PZ24</accession>
<feature type="domain" description="CAP-associated" evidence="2">
    <location>
        <begin position="70"/>
        <end position="205"/>
    </location>
</feature>
<dbReference type="Gene3D" id="3.40.33.10">
    <property type="entry name" value="CAP"/>
    <property type="match status" value="1"/>
</dbReference>
<dbReference type="PANTHER" id="PTHR31157">
    <property type="entry name" value="SCP DOMAIN-CONTAINING PROTEIN"/>
    <property type="match status" value="1"/>
</dbReference>
<evidence type="ECO:0000313" key="3">
    <source>
        <dbReference type="EMBL" id="PTI50291.1"/>
    </source>
</evidence>
<reference evidence="3 4" key="1">
    <citation type="journal article" date="2016" name="Front. Microbiol.">
        <title>Comprehensive Phylogenetic Analysis of Bovine Non-aureus Staphylococci Species Based on Whole-Genome Sequencing.</title>
        <authorList>
            <person name="Naushad S."/>
            <person name="Barkema H.W."/>
            <person name="Luby C."/>
            <person name="Condas L.A."/>
            <person name="Nobrega D.B."/>
            <person name="Carson D.A."/>
            <person name="De Buck J."/>
        </authorList>
    </citation>
    <scope>NUCLEOTIDE SEQUENCE [LARGE SCALE GENOMIC DNA]</scope>
    <source>
        <strain evidence="3 4">SNUC 2993</strain>
    </source>
</reference>
<dbReference type="SUPFAM" id="SSF55797">
    <property type="entry name" value="PR-1-like"/>
    <property type="match status" value="1"/>
</dbReference>
<evidence type="ECO:0000259" key="1">
    <source>
        <dbReference type="Pfam" id="PF00188"/>
    </source>
</evidence>
<dbReference type="InterPro" id="IPR014044">
    <property type="entry name" value="CAP_dom"/>
</dbReference>
<gene>
    <name evidence="3" type="ORF">BU085_09570</name>
</gene>
<dbReference type="RefSeq" id="WP_107533199.1">
    <property type="nucleotide sequence ID" value="NZ_PZEV01000033.1"/>
</dbReference>
<dbReference type="CDD" id="cd05379">
    <property type="entry name" value="CAP_bacterial"/>
    <property type="match status" value="1"/>
</dbReference>
<evidence type="ECO:0000259" key="2">
    <source>
        <dbReference type="Pfam" id="PF14504"/>
    </source>
</evidence>
<proteinExistence type="predicted"/>
<dbReference type="InterPro" id="IPR029410">
    <property type="entry name" value="CAP_assoc"/>
</dbReference>
<dbReference type="Pfam" id="PF00188">
    <property type="entry name" value="CAP"/>
    <property type="match status" value="1"/>
</dbReference>